<dbReference type="STRING" id="596324.TREVI0001_2592"/>
<dbReference type="PANTHER" id="PTHR33619">
    <property type="entry name" value="POLYSACCHARIDE EXPORT PROTEIN GFCE-RELATED"/>
    <property type="match status" value="1"/>
</dbReference>
<feature type="signal peptide" evidence="2">
    <location>
        <begin position="1"/>
        <end position="21"/>
    </location>
</feature>
<dbReference type="PANTHER" id="PTHR33619:SF3">
    <property type="entry name" value="POLYSACCHARIDE EXPORT PROTEIN GFCE-RELATED"/>
    <property type="match status" value="1"/>
</dbReference>
<dbReference type="eggNOG" id="COG1596">
    <property type="taxonomic scope" value="Bacteria"/>
</dbReference>
<reference evidence="4 5" key="1">
    <citation type="submission" date="2009-07" db="EMBL/GenBank/DDBJ databases">
        <authorList>
            <person name="Madupu R."/>
            <person name="Sebastian Y."/>
            <person name="Durkin A.S."/>
            <person name="Torralba M."/>
            <person name="Methe B."/>
            <person name="Sutton G.G."/>
            <person name="Strausberg R.L."/>
            <person name="Nelson K.E."/>
        </authorList>
    </citation>
    <scope>NUCLEOTIDE SEQUENCE [LARGE SCALE GENOMIC DNA]</scope>
    <source>
        <strain evidence="4 5">ATCC 35580</strain>
    </source>
</reference>
<dbReference type="InterPro" id="IPR049712">
    <property type="entry name" value="Poly_export"/>
</dbReference>
<dbReference type="AlphaFoldDB" id="C8PNG2"/>
<keyword evidence="1" id="KW-0812">Transmembrane</keyword>
<dbReference type="OrthoDB" id="354707at2"/>
<dbReference type="EMBL" id="ACYH01000013">
    <property type="protein sequence ID" value="EEV21067.1"/>
    <property type="molecule type" value="Genomic_DNA"/>
</dbReference>
<feature type="transmembrane region" description="Helical" evidence="1">
    <location>
        <begin position="475"/>
        <end position="498"/>
    </location>
</feature>
<organism evidence="4 5">
    <name type="scientific">Treponema vincentii ATCC 35580</name>
    <dbReference type="NCBI Taxonomy" id="596324"/>
    <lineage>
        <taxon>Bacteria</taxon>
        <taxon>Pseudomonadati</taxon>
        <taxon>Spirochaetota</taxon>
        <taxon>Spirochaetia</taxon>
        <taxon>Spirochaetales</taxon>
        <taxon>Treponemataceae</taxon>
        <taxon>Treponema</taxon>
    </lineage>
</organism>
<evidence type="ECO:0000313" key="4">
    <source>
        <dbReference type="EMBL" id="EEV21067.1"/>
    </source>
</evidence>
<keyword evidence="2" id="KW-0732">Signal</keyword>
<evidence type="ECO:0000313" key="5">
    <source>
        <dbReference type="Proteomes" id="UP000004509"/>
    </source>
</evidence>
<protein>
    <submittedName>
        <fullName evidence="4">Polysaccharide biosynthesis/export protein</fullName>
    </submittedName>
</protein>
<feature type="domain" description="Soluble ligand binding" evidence="3">
    <location>
        <begin position="203"/>
        <end position="254"/>
    </location>
</feature>
<dbReference type="Proteomes" id="UP000004509">
    <property type="component" value="Unassembled WGS sequence"/>
</dbReference>
<evidence type="ECO:0000256" key="2">
    <source>
        <dbReference type="SAM" id="SignalP"/>
    </source>
</evidence>
<dbReference type="Pfam" id="PF10531">
    <property type="entry name" value="SLBB"/>
    <property type="match status" value="2"/>
</dbReference>
<name>C8PNG2_9SPIR</name>
<keyword evidence="1" id="KW-1133">Transmembrane helix</keyword>
<accession>C8PNG2</accession>
<comment type="caution">
    <text evidence="4">The sequence shown here is derived from an EMBL/GenBank/DDBJ whole genome shotgun (WGS) entry which is preliminary data.</text>
</comment>
<dbReference type="Gene3D" id="3.10.560.10">
    <property type="entry name" value="Outer membrane lipoprotein wza domain like"/>
    <property type="match status" value="3"/>
</dbReference>
<evidence type="ECO:0000256" key="1">
    <source>
        <dbReference type="SAM" id="Phobius"/>
    </source>
</evidence>
<dbReference type="GO" id="GO:0015159">
    <property type="term" value="F:polysaccharide transmembrane transporter activity"/>
    <property type="evidence" value="ECO:0007669"/>
    <property type="project" value="InterPro"/>
</dbReference>
<feature type="chain" id="PRO_5002991223" evidence="2">
    <location>
        <begin position="22"/>
        <end position="499"/>
    </location>
</feature>
<feature type="domain" description="Soluble ligand binding" evidence="3">
    <location>
        <begin position="400"/>
        <end position="430"/>
    </location>
</feature>
<gene>
    <name evidence="4" type="ORF">TREVI0001_2592</name>
</gene>
<keyword evidence="1" id="KW-0472">Membrane</keyword>
<dbReference type="InterPro" id="IPR019554">
    <property type="entry name" value="Soluble_ligand-bd"/>
</dbReference>
<evidence type="ECO:0000259" key="3">
    <source>
        <dbReference type="Pfam" id="PF10531"/>
    </source>
</evidence>
<dbReference type="RefSeq" id="WP_006188076.1">
    <property type="nucleotide sequence ID" value="NZ_ACYH01000013.1"/>
</dbReference>
<sequence>MKRKLVFLICVCFAVLFPSFAAEESSSEAEAKRLAQQAMSNPDYRVLPGDIYQLGYTAGQAAVSYQIVVDSSGILRVSNLGSVNTNGKTFLAVKRQVEALVSQNYPLSVVQFVLASPSSFTVTVKGEVVKTTEVKAWGLMRVSQAVAGLLTDFASNRYLSITGSSGKTTDYDLFKALRDGDLRQDPYLSPGDVITIPRIKRRITLSGAVERPGTYELAEQETLTDLITIYGSGYTDGADRTQVKITRTTNNKDGSIVFASFFVSTNGQGESVEPLQHLDKVYVDNKNMLRPVIYLDIPLDAETRAAFAGTANKDDSGNSQIATTTIPIPFNEGDDLVSLVRERLTLFTKPWIDTAGTYIFRQGKQIPVNLSPLLFDQSYREVILLEADDRIIVPEIKQTVTVTGAVTNPGAYPYTPGRTYDYYIALAGGFDYQRNSGRAVTITDVYGKKLAIDAVIGPNTIIAAKSNAFMYNFNIYVPLITVTATVVTAVVTILTFMYK</sequence>
<proteinExistence type="predicted"/>